<protein>
    <submittedName>
        <fullName evidence="3">Cell entry protein</fullName>
    </submittedName>
</protein>
<gene>
    <name evidence="3" type="ORF">AC529_14800</name>
</gene>
<dbReference type="EMBL" id="LGEM01000103">
    <property type="protein sequence ID" value="KUP95940.1"/>
    <property type="molecule type" value="Genomic_DNA"/>
</dbReference>
<dbReference type="InterPro" id="IPR004378">
    <property type="entry name" value="F420H2_quin_Rdtase"/>
</dbReference>
<dbReference type="GO" id="GO:0016491">
    <property type="term" value="F:oxidoreductase activity"/>
    <property type="evidence" value="ECO:0007669"/>
    <property type="project" value="InterPro"/>
</dbReference>
<dbReference type="Pfam" id="PF04075">
    <property type="entry name" value="F420H2_quin_red"/>
    <property type="match status" value="1"/>
</dbReference>
<dbReference type="STRING" id="665004.AC529_14800"/>
<dbReference type="Gene3D" id="2.30.110.10">
    <property type="entry name" value="Electron Transport, Fmn-binding Protein, Chain A"/>
    <property type="match status" value="1"/>
</dbReference>
<dbReference type="OrthoDB" id="8225825at2"/>
<dbReference type="PANTHER" id="PTHR39428">
    <property type="entry name" value="F420H(2)-DEPENDENT QUINONE REDUCTASE RV1261C"/>
    <property type="match status" value="1"/>
</dbReference>
<sequence>MNDFNRKIIEEFRANGGTVTSAPFGRTLVLVHHRGAKSGIERVNPLVHVRQDPDTWLVAASKGGAPDNPAWYHNLLAHPETTIETPDDGVVDVRVEELTGEERDAAWERFKAERPGFREYEKKTARTIPVLALRRRT</sequence>
<evidence type="ECO:0000256" key="1">
    <source>
        <dbReference type="ARBA" id="ARBA00008710"/>
    </source>
</evidence>
<name>A0A147KFA0_THECS</name>
<dbReference type="GO" id="GO:0070967">
    <property type="term" value="F:coenzyme F420 binding"/>
    <property type="evidence" value="ECO:0007669"/>
    <property type="project" value="TreeGrafter"/>
</dbReference>
<dbReference type="Proteomes" id="UP000074382">
    <property type="component" value="Unassembled WGS sequence"/>
</dbReference>
<dbReference type="PATRIC" id="fig|665004.4.peg.2439"/>
<accession>A0A147KFA0</accession>
<keyword evidence="4" id="KW-1185">Reference proteome</keyword>
<dbReference type="AlphaFoldDB" id="A0A147KFA0"/>
<comment type="catalytic activity">
    <reaction evidence="2">
        <text>oxidized coenzyme F420-(gamma-L-Glu)(n) + a quinol + H(+) = reduced coenzyme F420-(gamma-L-Glu)(n) + a quinone</text>
        <dbReference type="Rhea" id="RHEA:39663"/>
        <dbReference type="Rhea" id="RHEA-COMP:12939"/>
        <dbReference type="Rhea" id="RHEA-COMP:14378"/>
        <dbReference type="ChEBI" id="CHEBI:15378"/>
        <dbReference type="ChEBI" id="CHEBI:24646"/>
        <dbReference type="ChEBI" id="CHEBI:132124"/>
        <dbReference type="ChEBI" id="CHEBI:133980"/>
        <dbReference type="ChEBI" id="CHEBI:139511"/>
    </reaction>
</comment>
<dbReference type="NCBIfam" id="TIGR00026">
    <property type="entry name" value="hi_GC_TIGR00026"/>
    <property type="match status" value="1"/>
</dbReference>
<comment type="caution">
    <text evidence="3">The sequence shown here is derived from an EMBL/GenBank/DDBJ whole genome shotgun (WGS) entry which is preliminary data.</text>
</comment>
<dbReference type="PANTHER" id="PTHR39428:SF1">
    <property type="entry name" value="F420H(2)-DEPENDENT QUINONE REDUCTASE RV1261C"/>
    <property type="match status" value="1"/>
</dbReference>
<comment type="similarity">
    <text evidence="1">Belongs to the F420H(2)-dependent quinone reductase family.</text>
</comment>
<reference evidence="4" key="1">
    <citation type="journal article" date="2017" name="Acta Aliment.">
        <title>Plant polysaccharide degrading enzyme system of Thermpbifida cellulosilytica TB100 revealed by de novo genome project data.</title>
        <authorList>
            <person name="Toth A."/>
            <person name="Baka E."/>
            <person name="Luzics S."/>
            <person name="Bata-Vidacs I."/>
            <person name="Nagy I."/>
            <person name="Balint B."/>
            <person name="Herceg R."/>
            <person name="Olasz F."/>
            <person name="Wilk T."/>
            <person name="Nagy T."/>
            <person name="Kriszt B."/>
            <person name="Nagy I."/>
            <person name="Kukolya J."/>
        </authorList>
    </citation>
    <scope>NUCLEOTIDE SEQUENCE [LARGE SCALE GENOMIC DNA]</scope>
    <source>
        <strain evidence="4">TB100</strain>
    </source>
</reference>
<organism evidence="3 4">
    <name type="scientific">Thermobifida cellulosilytica TB100</name>
    <dbReference type="NCBI Taxonomy" id="665004"/>
    <lineage>
        <taxon>Bacteria</taxon>
        <taxon>Bacillati</taxon>
        <taxon>Actinomycetota</taxon>
        <taxon>Actinomycetes</taxon>
        <taxon>Streptosporangiales</taxon>
        <taxon>Nocardiopsidaceae</taxon>
        <taxon>Thermobifida</taxon>
    </lineage>
</organism>
<evidence type="ECO:0000313" key="3">
    <source>
        <dbReference type="EMBL" id="KUP95940.1"/>
    </source>
</evidence>
<dbReference type="GO" id="GO:0005886">
    <property type="term" value="C:plasma membrane"/>
    <property type="evidence" value="ECO:0007669"/>
    <property type="project" value="TreeGrafter"/>
</dbReference>
<proteinExistence type="inferred from homology"/>
<evidence type="ECO:0000313" key="4">
    <source>
        <dbReference type="Proteomes" id="UP000074382"/>
    </source>
</evidence>
<dbReference type="InterPro" id="IPR012349">
    <property type="entry name" value="Split_barrel_FMN-bd"/>
</dbReference>
<evidence type="ECO:0000256" key="2">
    <source>
        <dbReference type="ARBA" id="ARBA00049106"/>
    </source>
</evidence>
<dbReference type="RefSeq" id="WP_068756317.1">
    <property type="nucleotide sequence ID" value="NZ_KQ950182.1"/>
</dbReference>